<proteinExistence type="predicted"/>
<sequence>MRILIITGKQAYKQVKKATKKYKHIDIHMANISIAAFLTPRMIIKEIKSLEKKINRPLSEIYDFILITGLVRHDLKIVEEESGIKCYKSTRESSDIPLLIDNLENIKLSTKDYADDQIAKYLRMESEKLIKKYEEMPLSKGDVKVGSLKIGNNYPMRVLGEIVHTPWLKDKELEKKITYYLESGVDMIDLGMVSNEDHSEDLKRIISIARDITDKPISIDTLNTKELIEGIKLDIDMVLSVDGGNVEELLPYLKDGETVPVVLPTNYRLNTVPERALDRVEHLENNMSKLIENDIKVIGDLILEPINNSNCNFIESVMAYKLFRERNNIPMFFGVGNVSELFDADSNGVNALLAAIGSEVGGNILFTPEASSKCKFSIRELKMASKMMFLAKKRNSLPKDVGYNLINYKDKKFDEITTYNNYRDVSTIPSKENSKIILDRNSFKIELDRENKLIVVICFDRRKNPKCIIKGRKAKEIYETLIREDLIGMMDHAAYMGMELQKAEIALRIGKKYLQDFELFYNEFWDI</sequence>
<dbReference type="PROSITE" id="PS50972">
    <property type="entry name" value="PTERIN_BINDING"/>
    <property type="match status" value="1"/>
</dbReference>
<dbReference type="Pfam" id="PF00809">
    <property type="entry name" value="Pterin_bind"/>
    <property type="match status" value="1"/>
</dbReference>
<evidence type="ECO:0000259" key="1">
    <source>
        <dbReference type="PROSITE" id="PS50972"/>
    </source>
</evidence>
<accession>A0A833DRT3</accession>
<dbReference type="Proteomes" id="UP000605144">
    <property type="component" value="Unassembled WGS sequence"/>
</dbReference>
<dbReference type="InterPro" id="IPR025595">
    <property type="entry name" value="PterinBD-DUF4346"/>
</dbReference>
<feature type="domain" description="Pterin-binding" evidence="1">
    <location>
        <begin position="142"/>
        <end position="389"/>
    </location>
</feature>
<name>A0A833DRT3_9EURY</name>
<dbReference type="SUPFAM" id="SSF51717">
    <property type="entry name" value="Dihydropteroate synthetase-like"/>
    <property type="match status" value="1"/>
</dbReference>
<dbReference type="EMBL" id="DQSV01000088">
    <property type="protein sequence ID" value="HIP17526.1"/>
    <property type="molecule type" value="Genomic_DNA"/>
</dbReference>
<dbReference type="Pfam" id="PF14251">
    <property type="entry name" value="PterinBD-DUF4346"/>
    <property type="match status" value="1"/>
</dbReference>
<organism evidence="2 3">
    <name type="scientific">Methanothermococcus okinawensis</name>
    <dbReference type="NCBI Taxonomy" id="155863"/>
    <lineage>
        <taxon>Archaea</taxon>
        <taxon>Methanobacteriati</taxon>
        <taxon>Methanobacteriota</taxon>
        <taxon>Methanomada group</taxon>
        <taxon>Methanococci</taxon>
        <taxon>Methanococcales</taxon>
        <taxon>Methanococcaceae</taxon>
        <taxon>Methanothermococcus</taxon>
    </lineage>
</organism>
<dbReference type="Gene3D" id="3.20.20.20">
    <property type="entry name" value="Dihydropteroate synthase-like"/>
    <property type="match status" value="1"/>
</dbReference>
<dbReference type="GO" id="GO:0042558">
    <property type="term" value="P:pteridine-containing compound metabolic process"/>
    <property type="evidence" value="ECO:0007669"/>
    <property type="project" value="InterPro"/>
</dbReference>
<dbReference type="NCBIfam" id="TIGR00284">
    <property type="entry name" value="dihydropteroate synthase-like protein"/>
    <property type="match status" value="1"/>
</dbReference>
<evidence type="ECO:0000313" key="3">
    <source>
        <dbReference type="Proteomes" id="UP000605144"/>
    </source>
</evidence>
<evidence type="ECO:0000313" key="2">
    <source>
        <dbReference type="EMBL" id="HIP17526.1"/>
    </source>
</evidence>
<comment type="caution">
    <text evidence="2">The sequence shown here is derived from an EMBL/GenBank/DDBJ whole genome shotgun (WGS) entry which is preliminary data.</text>
</comment>
<protein>
    <submittedName>
        <fullName evidence="2">Dihydropteroate synthase-like protein</fullName>
    </submittedName>
</protein>
<dbReference type="InterPro" id="IPR000489">
    <property type="entry name" value="Pterin-binding_dom"/>
</dbReference>
<dbReference type="InterPro" id="IPR011005">
    <property type="entry name" value="Dihydropteroate_synth-like_sf"/>
</dbReference>
<dbReference type="AlphaFoldDB" id="A0A833DRT3"/>
<reference evidence="2" key="1">
    <citation type="journal article" date="2020" name="ISME J.">
        <title>Gammaproteobacteria mediating utilization of methyl-, sulfur- and petroleum organic compounds in deep ocean hydrothermal plumes.</title>
        <authorList>
            <person name="Zhou Z."/>
            <person name="Liu Y."/>
            <person name="Pan J."/>
            <person name="Cron B.R."/>
            <person name="Toner B.M."/>
            <person name="Anantharaman K."/>
            <person name="Breier J.A."/>
            <person name="Dick G.J."/>
            <person name="Li M."/>
        </authorList>
    </citation>
    <scope>NUCLEOTIDE SEQUENCE</scope>
    <source>
        <strain evidence="2">SZUA-1385</strain>
    </source>
</reference>
<gene>
    <name evidence="2" type="ORF">EYG76_04435</name>
</gene>
<dbReference type="InterPro" id="IPR005236">
    <property type="entry name" value="Dihydropt_synth"/>
</dbReference>